<evidence type="ECO:0000256" key="1">
    <source>
        <dbReference type="ARBA" id="ARBA00006243"/>
    </source>
</evidence>
<evidence type="ECO:0000313" key="4">
    <source>
        <dbReference type="EMBL" id="KUK37045.1"/>
    </source>
</evidence>
<dbReference type="PANTHER" id="PTHR30303">
    <property type="entry name" value="HYDROGENASE ISOENZYMES FORMATION PROTEIN HYPE"/>
    <property type="match status" value="1"/>
</dbReference>
<dbReference type="InterPro" id="IPR011854">
    <property type="entry name" value="HypE"/>
</dbReference>
<dbReference type="PIRSF" id="PIRSF005644">
    <property type="entry name" value="Hdrgns_mtr_HypE"/>
    <property type="match status" value="1"/>
</dbReference>
<dbReference type="AlphaFoldDB" id="A0A117LBL0"/>
<comment type="caution">
    <text evidence="4">The sequence shown here is derived from an EMBL/GenBank/DDBJ whole genome shotgun (WGS) entry which is preliminary data.</text>
</comment>
<dbReference type="Pfam" id="PF02769">
    <property type="entry name" value="AIRS_C"/>
    <property type="match status" value="1"/>
</dbReference>
<accession>A0A117LBL0</accession>
<dbReference type="Pfam" id="PF00586">
    <property type="entry name" value="AIRS"/>
    <property type="match status" value="1"/>
</dbReference>
<dbReference type="SUPFAM" id="SSF56042">
    <property type="entry name" value="PurM C-terminal domain-like"/>
    <property type="match status" value="1"/>
</dbReference>
<gene>
    <name evidence="4" type="ORF">XD66_0261</name>
</gene>
<comment type="similarity">
    <text evidence="1">Belongs to the HypE family.</text>
</comment>
<dbReference type="GO" id="GO:0051604">
    <property type="term" value="P:protein maturation"/>
    <property type="evidence" value="ECO:0007669"/>
    <property type="project" value="TreeGrafter"/>
</dbReference>
<name>A0A117LBL0_9THEO</name>
<reference evidence="5" key="1">
    <citation type="journal article" date="2015" name="MBio">
        <title>Genome-Resolved Metagenomic Analysis Reveals Roles for Candidate Phyla and Other Microbial Community Members in Biogeochemical Transformations in Oil Reservoirs.</title>
        <authorList>
            <person name="Hu P."/>
            <person name="Tom L."/>
            <person name="Singh A."/>
            <person name="Thomas B.C."/>
            <person name="Baker B.J."/>
            <person name="Piceno Y.M."/>
            <person name="Andersen G.L."/>
            <person name="Banfield J.F."/>
        </authorList>
    </citation>
    <scope>NUCLEOTIDE SEQUENCE [LARGE SCALE GENOMIC DNA]</scope>
</reference>
<dbReference type="Gene3D" id="3.30.1330.10">
    <property type="entry name" value="PurM-like, N-terminal domain"/>
    <property type="match status" value="1"/>
</dbReference>
<dbReference type="PANTHER" id="PTHR30303:SF4">
    <property type="entry name" value="HYDROGENASE EXPRESSION_FORMATION PROTEIN HYPE"/>
    <property type="match status" value="1"/>
</dbReference>
<dbReference type="InterPro" id="IPR016188">
    <property type="entry name" value="PurM-like_N"/>
</dbReference>
<dbReference type="EMBL" id="LGFO01000016">
    <property type="protein sequence ID" value="KUK37045.1"/>
    <property type="molecule type" value="Genomic_DNA"/>
</dbReference>
<evidence type="ECO:0000313" key="5">
    <source>
        <dbReference type="Proteomes" id="UP000053326"/>
    </source>
</evidence>
<dbReference type="SUPFAM" id="SSF55326">
    <property type="entry name" value="PurM N-terminal domain-like"/>
    <property type="match status" value="1"/>
</dbReference>
<dbReference type="InterPro" id="IPR036921">
    <property type="entry name" value="PurM-like_N_sf"/>
</dbReference>
<dbReference type="InterPro" id="IPR010918">
    <property type="entry name" value="PurM-like_C_dom"/>
</dbReference>
<feature type="domain" description="PurM-like C-terminal" evidence="3">
    <location>
        <begin position="153"/>
        <end position="306"/>
    </location>
</feature>
<proteinExistence type="inferred from homology"/>
<feature type="domain" description="PurM-like N-terminal" evidence="2">
    <location>
        <begin position="33"/>
        <end position="136"/>
    </location>
</feature>
<dbReference type="Proteomes" id="UP000053326">
    <property type="component" value="Unassembled WGS sequence"/>
</dbReference>
<evidence type="ECO:0000259" key="3">
    <source>
        <dbReference type="Pfam" id="PF02769"/>
    </source>
</evidence>
<protein>
    <submittedName>
        <fullName evidence="4">Hydrogenase expression/formation protein HypE</fullName>
    </submittedName>
</protein>
<dbReference type="CDD" id="cd06061">
    <property type="entry name" value="PurM-like1"/>
    <property type="match status" value="1"/>
</dbReference>
<dbReference type="Gene3D" id="3.90.650.10">
    <property type="entry name" value="PurM-like C-terminal domain"/>
    <property type="match status" value="1"/>
</dbReference>
<evidence type="ECO:0000259" key="2">
    <source>
        <dbReference type="Pfam" id="PF00586"/>
    </source>
</evidence>
<dbReference type="InterPro" id="IPR036676">
    <property type="entry name" value="PurM-like_C_sf"/>
</dbReference>
<dbReference type="PATRIC" id="fig|85874.4.peg.1390"/>
<sequence length="343" mass="36329">MIGKINDDLFRRAILPHTGAAKPQVIVGPRMGVDAAIVKIGDEYMAIAEDPIFPGPTTTPGDFGWITVHIGASDVAVTGIKPQFMTYSLLLPPGTPDDYIEALVRSISETAGELGITIVGGHTGYYSSVTVPTIGGITVWGLGRDFVTPAGAQVGDAVIVTKGVAIEAAGVLASEFGDKLLAAGISGHLVERARLRLREMSVVADAATATDVGGVHAMHDATEGGLERGLWEIAEASGVGLRIERDKVPVPDDVRAICDFFKLNPFQVISEGTLVLTCGSDKTGELLQGFERAGIPAAEIGQVVPLEEGRYWIEDGGRKRKLLPPPVDRFWEAFFSALSQKDD</sequence>
<dbReference type="OMA" id="TVWETIH"/>
<organism evidence="4 5">
    <name type="scientific">Thermacetogenium phaeum</name>
    <dbReference type="NCBI Taxonomy" id="85874"/>
    <lineage>
        <taxon>Bacteria</taxon>
        <taxon>Bacillati</taxon>
        <taxon>Bacillota</taxon>
        <taxon>Clostridia</taxon>
        <taxon>Thermoanaerobacterales</taxon>
        <taxon>Thermoanaerobacteraceae</taxon>
        <taxon>Thermacetogenium</taxon>
    </lineage>
</organism>